<evidence type="ECO:0000313" key="10">
    <source>
        <dbReference type="Proteomes" id="UP001549366"/>
    </source>
</evidence>
<dbReference type="Pfam" id="PF02861">
    <property type="entry name" value="Clp_N"/>
    <property type="match status" value="1"/>
</dbReference>
<dbReference type="InterPro" id="IPR041546">
    <property type="entry name" value="ClpA/ClpB_AAA_lid"/>
</dbReference>
<keyword evidence="2 6" id="KW-0677">Repeat</keyword>
<dbReference type="InterPro" id="IPR017729">
    <property type="entry name" value="ATPase_T6SS_ClpV1"/>
</dbReference>
<keyword evidence="5" id="KW-0143">Chaperone</keyword>
<dbReference type="PROSITE" id="PS00870">
    <property type="entry name" value="CLPAB_1"/>
    <property type="match status" value="1"/>
</dbReference>
<dbReference type="SMART" id="SM00382">
    <property type="entry name" value="AAA"/>
    <property type="match status" value="2"/>
</dbReference>
<dbReference type="SMART" id="SM01086">
    <property type="entry name" value="ClpB_D2-small"/>
    <property type="match status" value="1"/>
</dbReference>
<dbReference type="Gene3D" id="1.10.1780.10">
    <property type="entry name" value="Clp, N-terminal domain"/>
    <property type="match status" value="1"/>
</dbReference>
<keyword evidence="3" id="KW-0547">Nucleotide-binding</keyword>
<dbReference type="CDD" id="cd00009">
    <property type="entry name" value="AAA"/>
    <property type="match status" value="1"/>
</dbReference>
<dbReference type="CDD" id="cd19499">
    <property type="entry name" value="RecA-like_ClpB_Hsp104-like"/>
    <property type="match status" value="1"/>
</dbReference>
<evidence type="ECO:0000256" key="1">
    <source>
        <dbReference type="ARBA" id="ARBA00008675"/>
    </source>
</evidence>
<feature type="domain" description="Clp R" evidence="8">
    <location>
        <begin position="10"/>
        <end position="159"/>
    </location>
</feature>
<evidence type="ECO:0000256" key="5">
    <source>
        <dbReference type="ARBA" id="ARBA00023186"/>
    </source>
</evidence>
<dbReference type="NCBIfam" id="TIGR03345">
    <property type="entry name" value="VI_ClpV1"/>
    <property type="match status" value="1"/>
</dbReference>
<dbReference type="InterPro" id="IPR004176">
    <property type="entry name" value="Clp_R_N"/>
</dbReference>
<dbReference type="SUPFAM" id="SSF52540">
    <property type="entry name" value="P-loop containing nucleoside triphosphate hydrolases"/>
    <property type="match status" value="2"/>
</dbReference>
<evidence type="ECO:0000256" key="6">
    <source>
        <dbReference type="PROSITE-ProRule" id="PRU01251"/>
    </source>
</evidence>
<organism evidence="9 10">
    <name type="scientific">Endozoicomonas lisbonensis</name>
    <dbReference type="NCBI Taxonomy" id="3120522"/>
    <lineage>
        <taxon>Bacteria</taxon>
        <taxon>Pseudomonadati</taxon>
        <taxon>Pseudomonadota</taxon>
        <taxon>Gammaproteobacteria</taxon>
        <taxon>Oceanospirillales</taxon>
        <taxon>Endozoicomonadaceae</taxon>
        <taxon>Endozoicomonas</taxon>
    </lineage>
</organism>
<evidence type="ECO:0000256" key="2">
    <source>
        <dbReference type="ARBA" id="ARBA00022737"/>
    </source>
</evidence>
<reference evidence="9 10" key="1">
    <citation type="submission" date="2024-06" db="EMBL/GenBank/DDBJ databases">
        <title>Genomic Encyclopedia of Type Strains, Phase V (KMG-V): Genome sequencing to study the core and pangenomes of soil and plant-associated prokaryotes.</title>
        <authorList>
            <person name="Whitman W."/>
        </authorList>
    </citation>
    <scope>NUCLEOTIDE SEQUENCE [LARGE SCALE GENOMIC DNA]</scope>
    <source>
        <strain evidence="9 10">NE40</strain>
    </source>
</reference>
<keyword evidence="10" id="KW-1185">Reference proteome</keyword>
<dbReference type="InterPro" id="IPR027417">
    <property type="entry name" value="P-loop_NTPase"/>
</dbReference>
<proteinExistence type="inferred from homology"/>
<dbReference type="Pfam" id="PF07724">
    <property type="entry name" value="AAA_2"/>
    <property type="match status" value="1"/>
</dbReference>
<sequence length="871" mass="96147">MKQLELKTLIGRLSTELRQALETAAALCVNRKHKVVEIEHWLMQLCREPGAAMNQIISSQKLSVTTMIDDLEQRLSRQPGGFDGTPALSHDTVVLIQDAWLIASVNFHQQTIGVHHLILALLDNDSFAMVETPLTEELHKISREALQAQVAEAPETTAAEPKASALSKYTTDMTAAAASDKASGTGGSSAGGKIVGRDQEIRQIIDILCRRRQNSPILVGDAGVGKTAVVEGLAQKVINEDVPDNLKGIRILNLDLGLLQAGASIKGEFENRLKDLINEVKQSDVPVIVFIDEAHTLIGAGGAAGQNDAANLLKPALARGEFRTIAATTWAEYKKFFEKDAALARRFQPVKVHEPDEETAIHMVRSVAATLEQHHRTRVHDDAVTSAVRLSIRYLPERQLPDKAISLLDTACSRVSLSRHTTPMRLQGVLQQQRYLLGELSELSRDQAAGLVEQDQVTIVKERLEQVSQEVETLKEQWQKEQALVEELVTQEAAIDEQYLQTGKVNEALKKKQETMQEQLQELQGQIPMVYPRVDADSVAAVVSGWTGIPVGDMLSDEIQRLLTLEDSLRQRVIGQDQAIAEISKSVRIGRAGLSDPRKPIGVFLMCGPSGVGKTETGLALADELYGGDQNLTVLNMTEFKEEHKVSMLLGAPAGYVGYGEGGVLTEAIRRSPYSVLLLDEMEKAHPGVHDIFYQIFDKGRIADSEGREVDFRQTIIIMTSNAADAAICDLVEEFEHEEKGIPDRADIVAVINDELLHFFKPAFLGRLTLIPFLPLNDTDMAKICRLVMRRMEKNLEARYGASLIVDDAVIEQLVAWNDSPQTGARAIEQQVNRRLMPVLAEECLSRLAKGESITQVRIGLENHRLEFNVQ</sequence>
<dbReference type="SUPFAM" id="SSF81923">
    <property type="entry name" value="Double Clp-N motif"/>
    <property type="match status" value="1"/>
</dbReference>
<dbReference type="PANTHER" id="PTHR11638">
    <property type="entry name" value="ATP-DEPENDENT CLP PROTEASE"/>
    <property type="match status" value="1"/>
</dbReference>
<dbReference type="Proteomes" id="UP001549366">
    <property type="component" value="Unassembled WGS sequence"/>
</dbReference>
<dbReference type="EMBL" id="JBEWTB010000002">
    <property type="protein sequence ID" value="MET4756072.1"/>
    <property type="molecule type" value="Genomic_DNA"/>
</dbReference>
<name>A0ABV2SE84_9GAMM</name>
<dbReference type="PRINTS" id="PR00300">
    <property type="entry name" value="CLPPROTEASEA"/>
</dbReference>
<gene>
    <name evidence="9" type="ORF">V5J35_001264</name>
</gene>
<protein>
    <submittedName>
        <fullName evidence="9">Type VI secretion system protein VasG</fullName>
    </submittedName>
</protein>
<keyword evidence="7" id="KW-0175">Coiled coil</keyword>
<accession>A0ABV2SE84</accession>
<evidence type="ECO:0000256" key="4">
    <source>
        <dbReference type="ARBA" id="ARBA00022840"/>
    </source>
</evidence>
<dbReference type="InterPro" id="IPR058680">
    <property type="entry name" value="NBD_SMAX1-like"/>
</dbReference>
<dbReference type="InterPro" id="IPR018368">
    <property type="entry name" value="ClpA/B_CS1"/>
</dbReference>
<comment type="caution">
    <text evidence="9">The sequence shown here is derived from an EMBL/GenBank/DDBJ whole genome shotgun (WGS) entry which is preliminary data.</text>
</comment>
<dbReference type="Pfam" id="PF10431">
    <property type="entry name" value="ClpB_D2-small"/>
    <property type="match status" value="1"/>
</dbReference>
<comment type="similarity">
    <text evidence="1">Belongs to the ClpA/ClpB family.</text>
</comment>
<dbReference type="InterPro" id="IPR001270">
    <property type="entry name" value="ClpA/B"/>
</dbReference>
<dbReference type="PROSITE" id="PS51903">
    <property type="entry name" value="CLP_R"/>
    <property type="match status" value="1"/>
</dbReference>
<feature type="coiled-coil region" evidence="7">
    <location>
        <begin position="457"/>
        <end position="526"/>
    </location>
</feature>
<dbReference type="InterPro" id="IPR019489">
    <property type="entry name" value="Clp_ATPase_C"/>
</dbReference>
<dbReference type="InterPro" id="IPR050130">
    <property type="entry name" value="ClpA_ClpB"/>
</dbReference>
<dbReference type="Pfam" id="PF17871">
    <property type="entry name" value="AAA_lid_9"/>
    <property type="match status" value="1"/>
</dbReference>
<evidence type="ECO:0000256" key="3">
    <source>
        <dbReference type="ARBA" id="ARBA00022741"/>
    </source>
</evidence>
<dbReference type="Gene3D" id="3.40.50.300">
    <property type="entry name" value="P-loop containing nucleotide triphosphate hydrolases"/>
    <property type="match status" value="3"/>
</dbReference>
<dbReference type="Pfam" id="PF23569">
    <property type="entry name" value="NBD_SMAX1"/>
    <property type="match status" value="1"/>
</dbReference>
<dbReference type="PANTHER" id="PTHR11638:SF184">
    <property type="entry name" value="ATPASE WITH CHAPERONE ACTIVITY"/>
    <property type="match status" value="1"/>
</dbReference>
<dbReference type="RefSeq" id="WP_354010434.1">
    <property type="nucleotide sequence ID" value="NZ_JBEWTA010000001.1"/>
</dbReference>
<dbReference type="InterPro" id="IPR003593">
    <property type="entry name" value="AAA+_ATPase"/>
</dbReference>
<evidence type="ECO:0000313" key="9">
    <source>
        <dbReference type="EMBL" id="MET4756072.1"/>
    </source>
</evidence>
<evidence type="ECO:0000256" key="7">
    <source>
        <dbReference type="SAM" id="Coils"/>
    </source>
</evidence>
<keyword evidence="4" id="KW-0067">ATP-binding</keyword>
<dbReference type="InterPro" id="IPR036628">
    <property type="entry name" value="Clp_N_dom_sf"/>
</dbReference>
<evidence type="ECO:0000259" key="8">
    <source>
        <dbReference type="PROSITE" id="PS51903"/>
    </source>
</evidence>
<dbReference type="Gene3D" id="1.10.8.60">
    <property type="match status" value="1"/>
</dbReference>
<dbReference type="InterPro" id="IPR003959">
    <property type="entry name" value="ATPase_AAA_core"/>
</dbReference>